<sequence length="104" mass="11745">MPCVYVVVVELRSLEGAPVAAYAYASVYCNDRAYAVKRADSRLAMLYKEREVVSVRRVMRGMQARVVPAWVPVIEASRINKNKIAFILRTSLESRIGTPNPEWA</sequence>
<dbReference type="Proteomes" id="UP000051757">
    <property type="component" value="Unassembled WGS sequence"/>
</dbReference>
<evidence type="ECO:0000313" key="1">
    <source>
        <dbReference type="EMBL" id="KRG50522.1"/>
    </source>
</evidence>
<comment type="caution">
    <text evidence="1">The sequence shown here is derived from an EMBL/GenBank/DDBJ whole genome shotgun (WGS) entry which is preliminary data.</text>
</comment>
<protein>
    <submittedName>
        <fullName evidence="1">Uncharacterized protein</fullName>
    </submittedName>
</protein>
<proteinExistence type="predicted"/>
<organism evidence="1 2">
    <name type="scientific">Stenotrophomonas beteli</name>
    <dbReference type="NCBI Taxonomy" id="3384461"/>
    <lineage>
        <taxon>Bacteria</taxon>
        <taxon>Pseudomonadati</taxon>
        <taxon>Pseudomonadota</taxon>
        <taxon>Gammaproteobacteria</taxon>
        <taxon>Lysobacterales</taxon>
        <taxon>Lysobacteraceae</taxon>
        <taxon>Stenotrophomonas</taxon>
        <taxon>Stenotrophomonas maltophilia group</taxon>
    </lineage>
</organism>
<reference evidence="1 2" key="1">
    <citation type="journal article" date="2016" name="Front. Microbiol.">
        <title>Genome Sequence of Type Strains of Genus Stenotrophomonas.</title>
        <authorList>
            <person name="Patil P.P."/>
            <person name="Midha S."/>
            <person name="Kumar S."/>
            <person name="Patil P.B."/>
        </authorList>
    </citation>
    <scope>NUCLEOTIDE SEQUENCE [LARGE SCALE GENOMIC DNA]</scope>
    <source>
        <strain evidence="1 2">LMG 978</strain>
    </source>
</reference>
<accession>A0A0R0B8X4</accession>
<dbReference type="AlphaFoldDB" id="A0A0R0B8X4"/>
<evidence type="ECO:0000313" key="2">
    <source>
        <dbReference type="Proteomes" id="UP000051757"/>
    </source>
</evidence>
<gene>
    <name evidence="1" type="ORF">ARC23_00880</name>
</gene>
<dbReference type="EMBL" id="LLXV01000033">
    <property type="protein sequence ID" value="KRG50522.1"/>
    <property type="molecule type" value="Genomic_DNA"/>
</dbReference>
<name>A0A0R0B8X4_9GAMM</name>
<keyword evidence="2" id="KW-1185">Reference proteome</keyword>